<feature type="domain" description="Mce/MlaD" evidence="8">
    <location>
        <begin position="45"/>
        <end position="136"/>
    </location>
</feature>
<comment type="caution">
    <text evidence="9">The sequence shown here is derived from an EMBL/GenBank/DDBJ whole genome shotgun (WGS) entry which is preliminary data.</text>
</comment>
<evidence type="ECO:0000313" key="10">
    <source>
        <dbReference type="Proteomes" id="UP000295096"/>
    </source>
</evidence>
<gene>
    <name evidence="9" type="ORF">E2C06_28450</name>
</gene>
<sequence>MSDVEPLLPEARLTPRGRWSLIWLVPLVAALVAGWLAWRTLSARGPEIILTFQTGDGLSAGQTKVRHKAVDLGTVEAVQLSDKLDHVIVRLRMAREAEPFLTDHARFWVVRPRVAARGISGLETLVSGAYIELDPGTGGGKGQRQFIGLEEPPSIRSGEPGRTVRLTANRVGSLGTGSPVFYRDIAVGEVLGFDLTEGGRGPVALNAFIRAPYDRLIGAGTRFWNASGVSVRVGAEGVRVELESIQAVLSGGIAFAATTEGETGPAPADAIFPLHATEDEARAAGYRRRIPVVAYFDRSARGLAPGAPVEMLGIQIGNVTEVGLTPGIDQGERPRVRVRLEVQPERIMGAHTLAPRDVTEVTRRLVEAGLRAQLRSASLITGQLLVALDIIPGAPPAEVGQEGDTMVLPTQGGGLDDLTSTLSGIADKVNALPLDRIAEDLGQALRTVSGTMEEAQALVKQANAGIGPVLRELPATVQRLNDALGRANGLIASTERGYGGDSAVRRQAQRTLEQFDDAARSIRLLADYLNRHPEALLRGRAGEAAR</sequence>
<dbReference type="InterPro" id="IPR051800">
    <property type="entry name" value="PqiA-PqiB_transport"/>
</dbReference>
<dbReference type="PANTHER" id="PTHR30462">
    <property type="entry name" value="INTERMEMBRANE TRANSPORT PROTEIN PQIB-RELATED"/>
    <property type="match status" value="1"/>
</dbReference>
<evidence type="ECO:0000313" key="9">
    <source>
        <dbReference type="EMBL" id="TDH59210.1"/>
    </source>
</evidence>
<evidence type="ECO:0000256" key="2">
    <source>
        <dbReference type="ARBA" id="ARBA00022475"/>
    </source>
</evidence>
<feature type="transmembrane region" description="Helical" evidence="7">
    <location>
        <begin position="20"/>
        <end position="38"/>
    </location>
</feature>
<keyword evidence="5 7" id="KW-1133">Transmembrane helix</keyword>
<dbReference type="Pfam" id="PF02470">
    <property type="entry name" value="MlaD"/>
    <property type="match status" value="3"/>
</dbReference>
<name>A0A4R5Q8D4_9PROT</name>
<keyword evidence="2" id="KW-1003">Cell membrane</keyword>
<organism evidence="9 10">
    <name type="scientific">Dankookia rubra</name>
    <dbReference type="NCBI Taxonomy" id="1442381"/>
    <lineage>
        <taxon>Bacteria</taxon>
        <taxon>Pseudomonadati</taxon>
        <taxon>Pseudomonadota</taxon>
        <taxon>Alphaproteobacteria</taxon>
        <taxon>Acetobacterales</taxon>
        <taxon>Roseomonadaceae</taxon>
        <taxon>Dankookia</taxon>
    </lineage>
</organism>
<keyword evidence="10" id="KW-1185">Reference proteome</keyword>
<evidence type="ECO:0000256" key="4">
    <source>
        <dbReference type="ARBA" id="ARBA00022692"/>
    </source>
</evidence>
<evidence type="ECO:0000256" key="3">
    <source>
        <dbReference type="ARBA" id="ARBA00022519"/>
    </source>
</evidence>
<dbReference type="PANTHER" id="PTHR30462:SF0">
    <property type="entry name" value="INTERMEMBRANE TRANSPORT PROTEIN YEBT"/>
    <property type="match status" value="1"/>
</dbReference>
<feature type="domain" description="Mce/MlaD" evidence="8">
    <location>
        <begin position="290"/>
        <end position="389"/>
    </location>
</feature>
<evidence type="ECO:0000256" key="6">
    <source>
        <dbReference type="ARBA" id="ARBA00023136"/>
    </source>
</evidence>
<proteinExistence type="predicted"/>
<evidence type="ECO:0000256" key="7">
    <source>
        <dbReference type="SAM" id="Phobius"/>
    </source>
</evidence>
<protein>
    <submittedName>
        <fullName evidence="9">MCE family protein</fullName>
    </submittedName>
</protein>
<dbReference type="GO" id="GO:0005886">
    <property type="term" value="C:plasma membrane"/>
    <property type="evidence" value="ECO:0007669"/>
    <property type="project" value="UniProtKB-SubCell"/>
</dbReference>
<accession>A0A4R5Q8D4</accession>
<feature type="domain" description="Mce/MlaD" evidence="8">
    <location>
        <begin position="161"/>
        <end position="222"/>
    </location>
</feature>
<keyword evidence="3" id="KW-0997">Cell inner membrane</keyword>
<evidence type="ECO:0000256" key="5">
    <source>
        <dbReference type="ARBA" id="ARBA00022989"/>
    </source>
</evidence>
<keyword evidence="6 7" id="KW-0472">Membrane</keyword>
<dbReference type="RefSeq" id="WP_133291965.1">
    <property type="nucleotide sequence ID" value="NZ_SMSJ01000075.1"/>
</dbReference>
<dbReference type="AlphaFoldDB" id="A0A4R5Q8D4"/>
<keyword evidence="4 7" id="KW-0812">Transmembrane</keyword>
<dbReference type="Proteomes" id="UP000295096">
    <property type="component" value="Unassembled WGS sequence"/>
</dbReference>
<dbReference type="InterPro" id="IPR003399">
    <property type="entry name" value="Mce/MlaD"/>
</dbReference>
<dbReference type="OrthoDB" id="9806984at2"/>
<evidence type="ECO:0000259" key="8">
    <source>
        <dbReference type="Pfam" id="PF02470"/>
    </source>
</evidence>
<reference evidence="9 10" key="1">
    <citation type="journal article" date="2016" name="J. Microbiol.">
        <title>Dankookia rubra gen. nov., sp. nov., an alphaproteobacterium isolated from sediment of a shallow stream.</title>
        <authorList>
            <person name="Kim W.H."/>
            <person name="Kim D.H."/>
            <person name="Kang K."/>
            <person name="Ahn T.Y."/>
        </authorList>
    </citation>
    <scope>NUCLEOTIDE SEQUENCE [LARGE SCALE GENOMIC DNA]</scope>
    <source>
        <strain evidence="9 10">JCM30602</strain>
    </source>
</reference>
<comment type="subcellular location">
    <subcellularLocation>
        <location evidence="1">Cell inner membrane</location>
    </subcellularLocation>
</comment>
<evidence type="ECO:0000256" key="1">
    <source>
        <dbReference type="ARBA" id="ARBA00004533"/>
    </source>
</evidence>
<dbReference type="EMBL" id="SMSJ01000075">
    <property type="protein sequence ID" value="TDH59210.1"/>
    <property type="molecule type" value="Genomic_DNA"/>
</dbReference>